<dbReference type="EMBL" id="JBHSMZ010000009">
    <property type="protein sequence ID" value="MFC5549680.1"/>
    <property type="molecule type" value="Genomic_DNA"/>
</dbReference>
<keyword evidence="2" id="KW-0812">Transmembrane</keyword>
<gene>
    <name evidence="3" type="ORF">ACFPO9_14280</name>
</gene>
<evidence type="ECO:0000313" key="4">
    <source>
        <dbReference type="Proteomes" id="UP001596086"/>
    </source>
</evidence>
<dbReference type="RefSeq" id="WP_379771789.1">
    <property type="nucleotide sequence ID" value="NZ_JBHSMZ010000009.1"/>
</dbReference>
<organism evidence="3 4">
    <name type="scientific">Massilia aerilata</name>
    <dbReference type="NCBI Taxonomy" id="453817"/>
    <lineage>
        <taxon>Bacteria</taxon>
        <taxon>Pseudomonadati</taxon>
        <taxon>Pseudomonadota</taxon>
        <taxon>Betaproteobacteria</taxon>
        <taxon>Burkholderiales</taxon>
        <taxon>Oxalobacteraceae</taxon>
        <taxon>Telluria group</taxon>
        <taxon>Massilia</taxon>
    </lineage>
</organism>
<evidence type="ECO:0000256" key="1">
    <source>
        <dbReference type="SAM" id="MobiDB-lite"/>
    </source>
</evidence>
<keyword evidence="2" id="KW-0472">Membrane</keyword>
<proteinExistence type="predicted"/>
<feature type="transmembrane region" description="Helical" evidence="2">
    <location>
        <begin position="28"/>
        <end position="46"/>
    </location>
</feature>
<feature type="compositionally biased region" description="Acidic residues" evidence="1">
    <location>
        <begin position="1"/>
        <end position="10"/>
    </location>
</feature>
<protein>
    <submittedName>
        <fullName evidence="3">Uncharacterized protein</fullName>
    </submittedName>
</protein>
<dbReference type="Proteomes" id="UP001596086">
    <property type="component" value="Unassembled WGS sequence"/>
</dbReference>
<comment type="caution">
    <text evidence="3">The sequence shown here is derived from an EMBL/GenBank/DDBJ whole genome shotgun (WGS) entry which is preliminary data.</text>
</comment>
<sequence length="51" mass="5513">MREFSDDNDPAGDPAPTRQGDSPRFGRLLVVLALAILLIVAITLLSETYLA</sequence>
<keyword evidence="2" id="KW-1133">Transmembrane helix</keyword>
<evidence type="ECO:0000256" key="2">
    <source>
        <dbReference type="SAM" id="Phobius"/>
    </source>
</evidence>
<accession>A0ABW0S172</accession>
<keyword evidence="4" id="KW-1185">Reference proteome</keyword>
<name>A0ABW0S172_9BURK</name>
<feature type="region of interest" description="Disordered" evidence="1">
    <location>
        <begin position="1"/>
        <end position="23"/>
    </location>
</feature>
<reference evidence="4" key="1">
    <citation type="journal article" date="2019" name="Int. J. Syst. Evol. Microbiol.">
        <title>The Global Catalogue of Microorganisms (GCM) 10K type strain sequencing project: providing services to taxonomists for standard genome sequencing and annotation.</title>
        <authorList>
            <consortium name="The Broad Institute Genomics Platform"/>
            <consortium name="The Broad Institute Genome Sequencing Center for Infectious Disease"/>
            <person name="Wu L."/>
            <person name="Ma J."/>
        </authorList>
    </citation>
    <scope>NUCLEOTIDE SEQUENCE [LARGE SCALE GENOMIC DNA]</scope>
    <source>
        <strain evidence="4">CGMCC 4.5798</strain>
    </source>
</reference>
<evidence type="ECO:0000313" key="3">
    <source>
        <dbReference type="EMBL" id="MFC5549680.1"/>
    </source>
</evidence>